<dbReference type="AlphaFoldDB" id="A0A1F5VVI0"/>
<dbReference type="Gene3D" id="3.30.360.10">
    <property type="entry name" value="Dihydrodipicolinate Reductase, domain 2"/>
    <property type="match status" value="1"/>
</dbReference>
<dbReference type="STRING" id="1817863.A2Y62_09045"/>
<accession>A0A1F5VVI0</accession>
<evidence type="ECO:0000259" key="2">
    <source>
        <dbReference type="Pfam" id="PF22698"/>
    </source>
</evidence>
<dbReference type="GO" id="GO:0003942">
    <property type="term" value="F:N-acetyl-gamma-glutamyl-phosphate reductase activity"/>
    <property type="evidence" value="ECO:0007669"/>
    <property type="project" value="InterPro"/>
</dbReference>
<dbReference type="InterPro" id="IPR058924">
    <property type="entry name" value="AGPR_dimerisation_dom"/>
</dbReference>
<evidence type="ECO:0000256" key="1">
    <source>
        <dbReference type="PROSITE-ProRule" id="PRU10010"/>
    </source>
</evidence>
<dbReference type="InterPro" id="IPR000706">
    <property type="entry name" value="AGPR_type-1"/>
</dbReference>
<feature type="domain" description="N-acetyl-gamma-glutamyl-phosphate reductase dimerisation" evidence="2">
    <location>
        <begin position="67"/>
        <end position="233"/>
    </location>
</feature>
<name>A0A1F5VVI0_9BACT</name>
<dbReference type="PANTHER" id="PTHR32338">
    <property type="entry name" value="N-ACETYL-GAMMA-GLUTAMYL-PHOSPHATE REDUCTASE, CHLOROPLASTIC-RELATED-RELATED"/>
    <property type="match status" value="1"/>
</dbReference>
<dbReference type="NCBIfam" id="TIGR01850">
    <property type="entry name" value="argC"/>
    <property type="match status" value="1"/>
</dbReference>
<dbReference type="GO" id="GO:0006526">
    <property type="term" value="P:L-arginine biosynthetic process"/>
    <property type="evidence" value="ECO:0007669"/>
    <property type="project" value="InterPro"/>
</dbReference>
<evidence type="ECO:0000313" key="4">
    <source>
        <dbReference type="Proteomes" id="UP000178943"/>
    </source>
</evidence>
<comment type="caution">
    <text evidence="3">The sequence shown here is derived from an EMBL/GenBank/DDBJ whole genome shotgun (WGS) entry which is preliminary data.</text>
</comment>
<dbReference type="PANTHER" id="PTHR32338:SF11">
    <property type="entry name" value="[LYSW]-L-2-AMINOADIPATE_[LYSW]-L-GLUTAMATE PHOSPHATE REDUCTASE-RELATED"/>
    <property type="match status" value="1"/>
</dbReference>
<dbReference type="GO" id="GO:0070401">
    <property type="term" value="F:NADP+ binding"/>
    <property type="evidence" value="ECO:0007669"/>
    <property type="project" value="InterPro"/>
</dbReference>
<feature type="non-terminal residue" evidence="3">
    <location>
        <position position="1"/>
    </location>
</feature>
<evidence type="ECO:0000313" key="3">
    <source>
        <dbReference type="EMBL" id="OGF67081.1"/>
    </source>
</evidence>
<dbReference type="InterPro" id="IPR036291">
    <property type="entry name" value="NAD(P)-bd_dom_sf"/>
</dbReference>
<protein>
    <submittedName>
        <fullName evidence="3">N-acetyl-gamma-glutamyl-phosphate reductase</fullName>
    </submittedName>
</protein>
<dbReference type="SUPFAM" id="SSF51735">
    <property type="entry name" value="NAD(P)-binding Rossmann-fold domains"/>
    <property type="match status" value="1"/>
</dbReference>
<reference evidence="3 4" key="1">
    <citation type="journal article" date="2016" name="Nat. Commun.">
        <title>Thousands of microbial genomes shed light on interconnected biogeochemical processes in an aquifer system.</title>
        <authorList>
            <person name="Anantharaman K."/>
            <person name="Brown C.T."/>
            <person name="Hug L.A."/>
            <person name="Sharon I."/>
            <person name="Castelle C.J."/>
            <person name="Probst A.J."/>
            <person name="Thomas B.C."/>
            <person name="Singh A."/>
            <person name="Wilkins M.J."/>
            <person name="Karaoz U."/>
            <person name="Brodie E.L."/>
            <person name="Williams K.H."/>
            <person name="Hubbard S.S."/>
            <person name="Banfield J.F."/>
        </authorList>
    </citation>
    <scope>NUCLEOTIDE SEQUENCE [LARGE SCALE GENOMIC DNA]</scope>
</reference>
<organism evidence="3 4">
    <name type="scientific">Candidatus Fischerbacteria bacterium RBG_13_37_8</name>
    <dbReference type="NCBI Taxonomy" id="1817863"/>
    <lineage>
        <taxon>Bacteria</taxon>
        <taxon>Candidatus Fischeribacteriota</taxon>
    </lineage>
</organism>
<dbReference type="Proteomes" id="UP000178943">
    <property type="component" value="Unassembled WGS sequence"/>
</dbReference>
<dbReference type="Pfam" id="PF22698">
    <property type="entry name" value="Semialdhyde_dhC_1"/>
    <property type="match status" value="1"/>
</dbReference>
<feature type="active site" evidence="1">
    <location>
        <position position="67"/>
    </location>
</feature>
<dbReference type="CDD" id="cd23939">
    <property type="entry name" value="AGPR_1_C_LysY"/>
    <property type="match status" value="1"/>
</dbReference>
<dbReference type="InterPro" id="IPR023013">
    <property type="entry name" value="AGPR_AS"/>
</dbReference>
<dbReference type="EMBL" id="MFGW01000070">
    <property type="protein sequence ID" value="OGF67081.1"/>
    <property type="molecule type" value="Genomic_DNA"/>
</dbReference>
<proteinExistence type="predicted"/>
<dbReference type="PROSITE" id="PS01224">
    <property type="entry name" value="ARGC"/>
    <property type="match status" value="1"/>
</dbReference>
<dbReference type="SUPFAM" id="SSF55347">
    <property type="entry name" value="Glyceraldehyde-3-phosphate dehydrogenase-like, C-terminal domain"/>
    <property type="match status" value="1"/>
</dbReference>
<gene>
    <name evidence="3" type="ORF">A2Y62_09045</name>
</gene>
<sequence>HVKKFVTIAPRIIDLSADFRLKDPASYQNWYKISHPYPELLKQFIYGIPELYRNEITNAHYVSSAGCNATAVILALYPLFKNRLIDELHTVIEVKAGSSEGGNGFSASSHHPERSNCIRSYKPTAHRHIAEMLQELSFENEIKLHFSATSIDMVRGIVATSHVFLKDNLEEKDLWKLYRSEYGNEPFIRIVKEKEGHYRYPEPKLLIGTNFCDIGFEKDPYSQRAVIISAIDNLMKGAAGQAVQAFNIMHHLEERTGLEFSGLHPI</sequence>
<dbReference type="InterPro" id="IPR050085">
    <property type="entry name" value="AGPR"/>
</dbReference>